<evidence type="ECO:0000256" key="1">
    <source>
        <dbReference type="SAM" id="SignalP"/>
    </source>
</evidence>
<evidence type="ECO:0008006" key="3">
    <source>
        <dbReference type="Google" id="ProtNLM"/>
    </source>
</evidence>
<dbReference type="PANTHER" id="PTHR23345">
    <property type="entry name" value="VITELLOGENIN-RELATED"/>
    <property type="match status" value="1"/>
</dbReference>
<sequence>LVLFLVLAASPSHLRDENICGKPVCKSPLNFKYLPDLRYYYQYDAQVDTVFDVEKKNSSTLIINAVVELQFSTFCHGYLKVSEVKITENNSTNDMESANYLDSFSEHILRFYFEDGL</sequence>
<dbReference type="PANTHER" id="PTHR23345:SF15">
    <property type="entry name" value="VITELLOGENIN 1-RELATED"/>
    <property type="match status" value="1"/>
</dbReference>
<accession>A0A1B6GQX8</accession>
<organism evidence="2">
    <name type="scientific">Cuerna arida</name>
    <dbReference type="NCBI Taxonomy" id="1464854"/>
    <lineage>
        <taxon>Eukaryota</taxon>
        <taxon>Metazoa</taxon>
        <taxon>Ecdysozoa</taxon>
        <taxon>Arthropoda</taxon>
        <taxon>Hexapoda</taxon>
        <taxon>Insecta</taxon>
        <taxon>Pterygota</taxon>
        <taxon>Neoptera</taxon>
        <taxon>Paraneoptera</taxon>
        <taxon>Hemiptera</taxon>
        <taxon>Auchenorrhyncha</taxon>
        <taxon>Membracoidea</taxon>
        <taxon>Cicadellidae</taxon>
        <taxon>Cicadellinae</taxon>
        <taxon>Proconiini</taxon>
        <taxon>Cuerna</taxon>
    </lineage>
</organism>
<keyword evidence="1" id="KW-0732">Signal</keyword>
<evidence type="ECO:0000313" key="2">
    <source>
        <dbReference type="EMBL" id="JAS64834.1"/>
    </source>
</evidence>
<protein>
    <recommendedName>
        <fullName evidence="3">Vitellogenin domain-containing protein</fullName>
    </recommendedName>
</protein>
<reference evidence="2" key="1">
    <citation type="submission" date="2015-11" db="EMBL/GenBank/DDBJ databases">
        <title>De novo transcriptome assembly of four potential Pierce s Disease insect vectors from Arizona vineyards.</title>
        <authorList>
            <person name="Tassone E.E."/>
        </authorList>
    </citation>
    <scope>NUCLEOTIDE SEQUENCE</scope>
</reference>
<dbReference type="InterPro" id="IPR015819">
    <property type="entry name" value="Lipid_transp_b-sht_shell"/>
</dbReference>
<feature type="non-terminal residue" evidence="2">
    <location>
        <position position="117"/>
    </location>
</feature>
<dbReference type="Gene3D" id="2.30.230.10">
    <property type="entry name" value="Lipovitellin, beta-sheet shell regions, chain A"/>
    <property type="match status" value="1"/>
</dbReference>
<proteinExistence type="predicted"/>
<feature type="chain" id="PRO_5008583862" description="Vitellogenin domain-containing protein" evidence="1">
    <location>
        <begin position="17"/>
        <end position="117"/>
    </location>
</feature>
<dbReference type="GO" id="GO:0005319">
    <property type="term" value="F:lipid transporter activity"/>
    <property type="evidence" value="ECO:0007669"/>
    <property type="project" value="InterPro"/>
</dbReference>
<dbReference type="InterPro" id="IPR015816">
    <property type="entry name" value="Vitellinogen_b-sht_N"/>
</dbReference>
<feature type="signal peptide" evidence="1">
    <location>
        <begin position="1"/>
        <end position="16"/>
    </location>
</feature>
<name>A0A1B6GQX8_9HEMI</name>
<dbReference type="InterPro" id="IPR050733">
    <property type="entry name" value="Vitellogenin/Apolipophorin"/>
</dbReference>
<dbReference type="EMBL" id="GECZ01004935">
    <property type="protein sequence ID" value="JAS64834.1"/>
    <property type="molecule type" value="Transcribed_RNA"/>
</dbReference>
<gene>
    <name evidence="2" type="ORF">g.10211</name>
</gene>
<dbReference type="AlphaFoldDB" id="A0A1B6GQX8"/>
<dbReference type="SUPFAM" id="SSF56968">
    <property type="entry name" value="Lipovitellin-phosvitin complex, beta-sheet shell regions"/>
    <property type="match status" value="1"/>
</dbReference>
<feature type="non-terminal residue" evidence="2">
    <location>
        <position position="1"/>
    </location>
</feature>